<dbReference type="AlphaFoldDB" id="A0A8H7BNW2"/>
<feature type="compositionally biased region" description="Polar residues" evidence="1">
    <location>
        <begin position="39"/>
        <end position="56"/>
    </location>
</feature>
<comment type="caution">
    <text evidence="3">The sequence shown here is derived from an EMBL/GenBank/DDBJ whole genome shotgun (WGS) entry which is preliminary data.</text>
</comment>
<sequence>MNQSGPYPPPTLPEGWIALWDQTAQRYYYVQTATGQTQWEVPTQPSSTVTQPQGEASSYGAAPGGNVYPSYDNKTSGYPPVSGSNAQQPYYPYDQQQPQQPQQQPQQNGDGQDRGLGSMISGLVGGGRPHQSGGSGFPMGAAGGALAGSLVG</sequence>
<dbReference type="EMBL" id="JABAYA010000161">
    <property type="protein sequence ID" value="KAF7723181.1"/>
    <property type="molecule type" value="Genomic_DNA"/>
</dbReference>
<dbReference type="Proteomes" id="UP000605846">
    <property type="component" value="Unassembled WGS sequence"/>
</dbReference>
<feature type="region of interest" description="Disordered" evidence="1">
    <location>
        <begin position="39"/>
        <end position="137"/>
    </location>
</feature>
<dbReference type="InterPro" id="IPR001202">
    <property type="entry name" value="WW_dom"/>
</dbReference>
<dbReference type="SMART" id="SM00456">
    <property type="entry name" value="WW"/>
    <property type="match status" value="1"/>
</dbReference>
<evidence type="ECO:0000259" key="2">
    <source>
        <dbReference type="PROSITE" id="PS50020"/>
    </source>
</evidence>
<protein>
    <recommendedName>
        <fullName evidence="2">WW domain-containing protein</fullName>
    </recommendedName>
</protein>
<feature type="compositionally biased region" description="Low complexity" evidence="1">
    <location>
        <begin position="87"/>
        <end position="107"/>
    </location>
</feature>
<reference evidence="3" key="1">
    <citation type="submission" date="2020-01" db="EMBL/GenBank/DDBJ databases">
        <title>Genome Sequencing of Three Apophysomyces-Like Fungal Strains Confirms a Novel Fungal Genus in the Mucoromycota with divergent Burkholderia-like Endosymbiotic Bacteria.</title>
        <authorList>
            <person name="Stajich J.E."/>
            <person name="Macias A.M."/>
            <person name="Carter-House D."/>
            <person name="Lovett B."/>
            <person name="Kasson L.R."/>
            <person name="Berry K."/>
            <person name="Grigoriev I."/>
            <person name="Chang Y."/>
            <person name="Spatafora J."/>
            <person name="Kasson M.T."/>
        </authorList>
    </citation>
    <scope>NUCLEOTIDE SEQUENCE</scope>
    <source>
        <strain evidence="3">NRRL A-21654</strain>
    </source>
</reference>
<accession>A0A8H7BNW2</accession>
<dbReference type="OrthoDB" id="2367685at2759"/>
<proteinExistence type="predicted"/>
<dbReference type="CDD" id="cd00201">
    <property type="entry name" value="WW"/>
    <property type="match status" value="1"/>
</dbReference>
<name>A0A8H7BNW2_9FUNG</name>
<feature type="compositionally biased region" description="Gly residues" evidence="1">
    <location>
        <begin position="123"/>
        <end position="137"/>
    </location>
</feature>
<keyword evidence="4" id="KW-1185">Reference proteome</keyword>
<evidence type="ECO:0000313" key="4">
    <source>
        <dbReference type="Proteomes" id="UP000605846"/>
    </source>
</evidence>
<dbReference type="Pfam" id="PF00397">
    <property type="entry name" value="WW"/>
    <property type="match status" value="1"/>
</dbReference>
<evidence type="ECO:0000256" key="1">
    <source>
        <dbReference type="SAM" id="MobiDB-lite"/>
    </source>
</evidence>
<dbReference type="Gene3D" id="2.20.70.10">
    <property type="match status" value="1"/>
</dbReference>
<dbReference type="SUPFAM" id="SSF51045">
    <property type="entry name" value="WW domain"/>
    <property type="match status" value="1"/>
</dbReference>
<dbReference type="InterPro" id="IPR036020">
    <property type="entry name" value="WW_dom_sf"/>
</dbReference>
<dbReference type="PROSITE" id="PS01159">
    <property type="entry name" value="WW_DOMAIN_1"/>
    <property type="match status" value="1"/>
</dbReference>
<evidence type="ECO:0000313" key="3">
    <source>
        <dbReference type="EMBL" id="KAF7723181.1"/>
    </source>
</evidence>
<feature type="domain" description="WW" evidence="2">
    <location>
        <begin position="10"/>
        <end position="44"/>
    </location>
</feature>
<organism evidence="3 4">
    <name type="scientific">Apophysomyces ossiformis</name>
    <dbReference type="NCBI Taxonomy" id="679940"/>
    <lineage>
        <taxon>Eukaryota</taxon>
        <taxon>Fungi</taxon>
        <taxon>Fungi incertae sedis</taxon>
        <taxon>Mucoromycota</taxon>
        <taxon>Mucoromycotina</taxon>
        <taxon>Mucoromycetes</taxon>
        <taxon>Mucorales</taxon>
        <taxon>Mucorineae</taxon>
        <taxon>Mucoraceae</taxon>
        <taxon>Apophysomyces</taxon>
    </lineage>
</organism>
<feature type="compositionally biased region" description="Polar residues" evidence="1">
    <location>
        <begin position="72"/>
        <end position="86"/>
    </location>
</feature>
<gene>
    <name evidence="3" type="ORF">EC973_002316</name>
</gene>
<dbReference type="PROSITE" id="PS50020">
    <property type="entry name" value="WW_DOMAIN_2"/>
    <property type="match status" value="1"/>
</dbReference>